<protein>
    <submittedName>
        <fullName evidence="1">PKD_channel domain-containing protein</fullName>
    </submittedName>
</protein>
<organism evidence="1">
    <name type="scientific">Mesocestoides corti</name>
    <name type="common">Flatworm</name>
    <dbReference type="NCBI Taxonomy" id="53468"/>
    <lineage>
        <taxon>Eukaryota</taxon>
        <taxon>Metazoa</taxon>
        <taxon>Spiralia</taxon>
        <taxon>Lophotrochozoa</taxon>
        <taxon>Platyhelminthes</taxon>
        <taxon>Cestoda</taxon>
        <taxon>Eucestoda</taxon>
        <taxon>Cyclophyllidea</taxon>
        <taxon>Mesocestoididae</taxon>
        <taxon>Mesocestoides</taxon>
    </lineage>
</organism>
<reference evidence="1" key="1">
    <citation type="submission" date="2019-11" db="UniProtKB">
        <authorList>
            <consortium name="WormBaseParasite"/>
        </authorList>
    </citation>
    <scope>IDENTIFICATION</scope>
</reference>
<sequence>MQLKGNPPPSSSSAWRLEVLDVLRRTPLNRPLGPGEVALIAFEFTVPPYAAVRASPTIQIEGGDDDDVTLDSPHILAVDENIYWGDNYQNCITDDNIRQYPIRRYTFNMGTLLASNDVNSK</sequence>
<name>A0A5K3FNM7_MESCO</name>
<dbReference type="WBParaSite" id="MCU_009945-RA">
    <property type="protein sequence ID" value="MCU_009945-RA"/>
    <property type="gene ID" value="MCU_009945"/>
</dbReference>
<dbReference type="AlphaFoldDB" id="A0A5K3FNM7"/>
<proteinExistence type="predicted"/>
<accession>A0A5K3FNM7</accession>
<evidence type="ECO:0000313" key="1">
    <source>
        <dbReference type="WBParaSite" id="MCU_009945-RA"/>
    </source>
</evidence>